<dbReference type="AlphaFoldDB" id="F8PCD2"/>
<accession>F8PCD2</accession>
<dbReference type="SMART" id="SM00338">
    <property type="entry name" value="BRLZ"/>
    <property type="match status" value="1"/>
</dbReference>
<protein>
    <recommendedName>
        <fullName evidence="2">BZIP domain-containing protein</fullName>
    </recommendedName>
</protein>
<dbReference type="GeneID" id="18821409"/>
<organism>
    <name type="scientific">Serpula lacrymans var. lacrymans (strain S7.9)</name>
    <name type="common">Dry rot fungus</name>
    <dbReference type="NCBI Taxonomy" id="578457"/>
    <lineage>
        <taxon>Eukaryota</taxon>
        <taxon>Fungi</taxon>
        <taxon>Dikarya</taxon>
        <taxon>Basidiomycota</taxon>
        <taxon>Agaricomycotina</taxon>
        <taxon>Agaricomycetes</taxon>
        <taxon>Agaricomycetidae</taxon>
        <taxon>Boletales</taxon>
        <taxon>Coniophorineae</taxon>
        <taxon>Serpulaceae</taxon>
        <taxon>Serpula</taxon>
    </lineage>
</organism>
<feature type="compositionally biased region" description="Basic and acidic residues" evidence="1">
    <location>
        <begin position="1"/>
        <end position="11"/>
    </location>
</feature>
<dbReference type="InterPro" id="IPR046347">
    <property type="entry name" value="bZIP_sf"/>
</dbReference>
<dbReference type="Pfam" id="PF07716">
    <property type="entry name" value="bZIP_2"/>
    <property type="match status" value="1"/>
</dbReference>
<evidence type="ECO:0000256" key="1">
    <source>
        <dbReference type="SAM" id="MobiDB-lite"/>
    </source>
</evidence>
<dbReference type="PROSITE" id="PS50217">
    <property type="entry name" value="BZIP"/>
    <property type="match status" value="1"/>
</dbReference>
<dbReference type="InterPro" id="IPR004827">
    <property type="entry name" value="bZIP"/>
</dbReference>
<dbReference type="OrthoDB" id="2257100at2759"/>
<reference evidence="3" key="1">
    <citation type="submission" date="2011-04" db="EMBL/GenBank/DDBJ databases">
        <title>Evolution of plant cell wall degrading machinery underlies the functional diversity of forest fungi.</title>
        <authorList>
            <consortium name="US DOE Joint Genome Institute (JGI-PGF)"/>
            <person name="Eastwood D.C."/>
            <person name="Floudas D."/>
            <person name="Binder M."/>
            <person name="Majcherczyk A."/>
            <person name="Schneider P."/>
            <person name="Aerts A."/>
            <person name="Asiegbu F.O."/>
            <person name="Baker S.E."/>
            <person name="Barry K."/>
            <person name="Bendiksby M."/>
            <person name="Blumentritt M."/>
            <person name="Coutinho P.M."/>
            <person name="Cullen D."/>
            <person name="Cullen D."/>
            <person name="Gathman A."/>
            <person name="Goodell B."/>
            <person name="Henrissat B."/>
            <person name="Ihrmark K."/>
            <person name="Kauserud H."/>
            <person name="Kohler A."/>
            <person name="LaButti K."/>
            <person name="Lapidus A."/>
            <person name="Lavin J.L."/>
            <person name="Lee Y.-H."/>
            <person name="Lindquist E."/>
            <person name="Lilly W."/>
            <person name="Lucas S."/>
            <person name="Morin E."/>
            <person name="Murat C."/>
            <person name="Oguiza J.A."/>
            <person name="Park J."/>
            <person name="Pisabarro A.G."/>
            <person name="Riley R."/>
            <person name="Rosling A."/>
            <person name="Salamov A."/>
            <person name="Schmidt O."/>
            <person name="Schmutz J."/>
            <person name="Skrede I."/>
            <person name="Stenlid J."/>
            <person name="Wiebenga A."/>
            <person name="Xie X."/>
            <person name="Kues U."/>
            <person name="Hibbett D.S."/>
            <person name="Hoffmeister D."/>
            <person name="Hogberg N."/>
            <person name="Martin F."/>
            <person name="Grigoriev I.V."/>
            <person name="Watkinson S.C."/>
        </authorList>
    </citation>
    <scope>NUCLEOTIDE SEQUENCE</scope>
    <source>
        <strain evidence="3">S7.9</strain>
    </source>
</reference>
<feature type="region of interest" description="Disordered" evidence="1">
    <location>
        <begin position="1"/>
        <end position="29"/>
    </location>
</feature>
<evidence type="ECO:0000259" key="2">
    <source>
        <dbReference type="PROSITE" id="PS50217"/>
    </source>
</evidence>
<dbReference type="Proteomes" id="UP000008064">
    <property type="component" value="Unassembled WGS sequence"/>
</dbReference>
<dbReference type="KEGG" id="sla:SERLADRAFT_479783"/>
<dbReference type="CDD" id="cd12193">
    <property type="entry name" value="bZIP_GCN4"/>
    <property type="match status" value="1"/>
</dbReference>
<proteinExistence type="predicted"/>
<feature type="region of interest" description="Disordered" evidence="1">
    <location>
        <begin position="139"/>
        <end position="174"/>
    </location>
</feature>
<dbReference type="EMBL" id="GL945444">
    <property type="protein sequence ID" value="EGO19330.1"/>
    <property type="molecule type" value="Genomic_DNA"/>
</dbReference>
<gene>
    <name evidence="3" type="ORF">SERLADRAFT_479783</name>
</gene>
<sequence>MLSQKPDDHAATDVSSGDSAQPMATPQMSDAETIQTLMEVLKATPELQMSNDFGSEYLTSPLIDSPLDDEMLTTPAMGSADIGADILTSPFLGDFHSFGNDYFFDDGNYDSLFAEPKPRNEFSAPPVLPPNLDEMYSISPATPFLDNSSAESSPQYSNVAMPSTSKRRTTAPTGTRRNITPAALVPIDAPTQPRKYVTPSVTSRKEVPAIFARKRARSQAFGDEEDQLNEDQEQIEAKRRQNTIAARRSRKRKLEYQRELEDNVEQYKRESEVWKSRALTCQALLRSHNIECPPFPDI</sequence>
<name>F8PCD2_SERL9</name>
<evidence type="ECO:0000313" key="3">
    <source>
        <dbReference type="EMBL" id="EGO19330.1"/>
    </source>
</evidence>
<feature type="region of interest" description="Disordered" evidence="1">
    <location>
        <begin position="218"/>
        <end position="251"/>
    </location>
</feature>
<dbReference type="HOGENOM" id="CLU_072362_0_0_1"/>
<dbReference type="RefSeq" id="XP_007324051.1">
    <property type="nucleotide sequence ID" value="XM_007323989.1"/>
</dbReference>
<feature type="domain" description="BZIP" evidence="2">
    <location>
        <begin position="232"/>
        <end position="272"/>
    </location>
</feature>
<feature type="compositionally biased region" description="Polar residues" evidence="1">
    <location>
        <begin position="145"/>
        <end position="174"/>
    </location>
</feature>
<dbReference type="Gene3D" id="3.30.160.60">
    <property type="entry name" value="Classic Zinc Finger"/>
    <property type="match status" value="1"/>
</dbReference>
<dbReference type="SUPFAM" id="SSF57959">
    <property type="entry name" value="Leucine zipper domain"/>
    <property type="match status" value="1"/>
</dbReference>
<dbReference type="GO" id="GO:0003700">
    <property type="term" value="F:DNA-binding transcription factor activity"/>
    <property type="evidence" value="ECO:0007669"/>
    <property type="project" value="InterPro"/>
</dbReference>
<dbReference type="PROSITE" id="PS00036">
    <property type="entry name" value="BZIP_BASIC"/>
    <property type="match status" value="1"/>
</dbReference>
<feature type="compositionally biased region" description="Acidic residues" evidence="1">
    <location>
        <begin position="222"/>
        <end position="234"/>
    </location>
</feature>
<feature type="compositionally biased region" description="Polar residues" evidence="1">
    <location>
        <begin position="13"/>
        <end position="29"/>
    </location>
</feature>